<dbReference type="GO" id="GO:0016586">
    <property type="term" value="C:RSC-type complex"/>
    <property type="evidence" value="ECO:0007669"/>
    <property type="project" value="EnsemblFungi"/>
</dbReference>
<evidence type="ECO:0000256" key="1">
    <source>
        <dbReference type="RuleBase" id="RU000487"/>
    </source>
</evidence>
<dbReference type="InterPro" id="IPR004000">
    <property type="entry name" value="Actin"/>
</dbReference>
<keyword evidence="3" id="KW-1185">Reference proteome</keyword>
<dbReference type="Gene3D" id="3.30.420.40">
    <property type="match status" value="3"/>
</dbReference>
<evidence type="ECO:0000313" key="3">
    <source>
        <dbReference type="Proteomes" id="UP000054454"/>
    </source>
</evidence>
<dbReference type="InterPro" id="IPR043129">
    <property type="entry name" value="ATPase_NBD"/>
</dbReference>
<dbReference type="SMART" id="SM00268">
    <property type="entry name" value="ACTIN"/>
    <property type="match status" value="1"/>
</dbReference>
<dbReference type="GeneID" id="28938217"/>
<accession>A0A0W4ZB24</accession>
<dbReference type="CDD" id="cd10208">
    <property type="entry name" value="ASKHA_NBD_ScArp9-like"/>
    <property type="match status" value="1"/>
</dbReference>
<gene>
    <name evidence="2" type="ORF">T552_03512</name>
</gene>
<dbReference type="GO" id="GO:0016514">
    <property type="term" value="C:SWI/SNF complex"/>
    <property type="evidence" value="ECO:0007669"/>
    <property type="project" value="EnsemblFungi"/>
</dbReference>
<name>A0A0W4ZB24_PNEC8</name>
<comment type="caution">
    <text evidence="2">The sequence shown here is derived from an EMBL/GenBank/DDBJ whole genome shotgun (WGS) entry which is preliminary data.</text>
</comment>
<proteinExistence type="inferred from homology"/>
<dbReference type="PANTHER" id="PTHR11937">
    <property type="entry name" value="ACTIN"/>
    <property type="match status" value="1"/>
</dbReference>
<dbReference type="OrthoDB" id="74201at2759"/>
<evidence type="ECO:0008006" key="4">
    <source>
        <dbReference type="Google" id="ProtNLM"/>
    </source>
</evidence>
<dbReference type="AlphaFoldDB" id="A0A0W4ZB24"/>
<dbReference type="SUPFAM" id="SSF53067">
    <property type="entry name" value="Actin-like ATPase domain"/>
    <property type="match status" value="2"/>
</dbReference>
<evidence type="ECO:0000313" key="2">
    <source>
        <dbReference type="EMBL" id="KTW25652.1"/>
    </source>
</evidence>
<protein>
    <recommendedName>
        <fullName evidence="4">Actin-related protein</fullName>
    </recommendedName>
</protein>
<dbReference type="Proteomes" id="UP000054454">
    <property type="component" value="Unassembled WGS sequence"/>
</dbReference>
<dbReference type="EMBL" id="LFVZ01000017">
    <property type="protein sequence ID" value="KTW25652.1"/>
    <property type="molecule type" value="Genomic_DNA"/>
</dbReference>
<dbReference type="Pfam" id="PF00022">
    <property type="entry name" value="Actin"/>
    <property type="match status" value="1"/>
</dbReference>
<dbReference type="RefSeq" id="XP_018224267.1">
    <property type="nucleotide sequence ID" value="XM_018372014.1"/>
</dbReference>
<dbReference type="VEuPathDB" id="FungiDB:T552_03512"/>
<dbReference type="Gene3D" id="3.90.640.60">
    <property type="match status" value="1"/>
</dbReference>
<comment type="similarity">
    <text evidence="1">Belongs to the actin family.</text>
</comment>
<reference evidence="3" key="1">
    <citation type="journal article" date="2016" name="Nat. Commun.">
        <title>Genome analysis of three Pneumocystis species reveals adaptation mechanisms to life exclusively in mammalian hosts.</title>
        <authorList>
            <person name="Ma L."/>
            <person name="Chen Z."/>
            <person name="Huang D.W."/>
            <person name="Kutty G."/>
            <person name="Ishihara M."/>
            <person name="Wang H."/>
            <person name="Abouelleil A."/>
            <person name="Bishop L."/>
            <person name="Davey E."/>
            <person name="Deng R."/>
            <person name="Deng X."/>
            <person name="Fan L."/>
            <person name="Fantoni G."/>
            <person name="Fitzgerald M."/>
            <person name="Gogineni E."/>
            <person name="Goldberg J.M."/>
            <person name="Handley G."/>
            <person name="Hu X."/>
            <person name="Huber C."/>
            <person name="Jiao X."/>
            <person name="Jones K."/>
            <person name="Levin J.Z."/>
            <person name="Liu Y."/>
            <person name="Macdonald P."/>
            <person name="Melnikov A."/>
            <person name="Raley C."/>
            <person name="Sassi M."/>
            <person name="Sherman B.T."/>
            <person name="Song X."/>
            <person name="Sykes S."/>
            <person name="Tran B."/>
            <person name="Walsh L."/>
            <person name="Xia Y."/>
            <person name="Yang J."/>
            <person name="Young S."/>
            <person name="Zeng Q."/>
            <person name="Zheng X."/>
            <person name="Stephens R."/>
            <person name="Nusbaum C."/>
            <person name="Birren B.W."/>
            <person name="Azadi P."/>
            <person name="Lempicki R.A."/>
            <person name="Cuomo C.A."/>
            <person name="Kovacs J.A."/>
        </authorList>
    </citation>
    <scope>NUCLEOTIDE SEQUENCE [LARGE SCALE GENOMIC DNA]</scope>
    <source>
        <strain evidence="3">B80</strain>
    </source>
</reference>
<organism evidence="2 3">
    <name type="scientific">Pneumocystis carinii (strain B80)</name>
    <name type="common">Rat pneumocystis pneumonia agent</name>
    <name type="synonym">Pneumocystis carinii f. sp. carinii</name>
    <dbReference type="NCBI Taxonomy" id="1408658"/>
    <lineage>
        <taxon>Eukaryota</taxon>
        <taxon>Fungi</taxon>
        <taxon>Dikarya</taxon>
        <taxon>Ascomycota</taxon>
        <taxon>Taphrinomycotina</taxon>
        <taxon>Pneumocystomycetes</taxon>
        <taxon>Pneumocystaceae</taxon>
        <taxon>Pneumocystis</taxon>
    </lineage>
</organism>
<sequence length="515" mass="58220">MPLTTFRDENIIVIHIGSYRTRAILGLSESLTPPTVKILTRVGIRRGQNNGVTGENTEEKYLVGAELCEALISDRNIEIIWPIKRGIVKNWKALEAIWSYILYKLLNRPYPPQPRTFVNPVYLIVPPQWNFRDKELATRIFFEEHLVAGFAIGNSSVLPLYAMGHLSGLVIHIGHEKTDITPILDAQAIAPARVTIPIGGKDITEYLYSLLLSSPPILKETNMPLLPEEITLELSEKIKYSNIVEVIVENVQDSFQKLLNRENDNLQLPDSSMDGVEDVASIVASGKTREYLAQKEAEKNQSKKGQKAENIVLDNKEMNYNQFTMDNNQVILVGKERFKLCDFFFNDVKDGRLDILNAVYIAINNPSIESNRRAELWENIAIVGEGSRITGFKERIFSDLTQKFVSVIENSSQKHHNLPIPTYTTPNTSSTLNPNSSYLVYHNPPIIFPSTIRLAKIPDFFPEWKPDRNPNAVLEEACFLGGEIVAKLSFNDPSSKNYMGRGEYNENGPPYINDI</sequence>